<name>A0ABR8P0T0_9GAMM</name>
<dbReference type="Proteomes" id="UP000604161">
    <property type="component" value="Unassembled WGS sequence"/>
</dbReference>
<keyword evidence="5" id="KW-0804">Transcription</keyword>
<dbReference type="InterPro" id="IPR004839">
    <property type="entry name" value="Aminotransferase_I/II_large"/>
</dbReference>
<dbReference type="GO" id="GO:0008483">
    <property type="term" value="F:transaminase activity"/>
    <property type="evidence" value="ECO:0007669"/>
    <property type="project" value="UniProtKB-KW"/>
</dbReference>
<keyword evidence="7" id="KW-0032">Aminotransferase</keyword>
<dbReference type="Gene3D" id="3.40.640.10">
    <property type="entry name" value="Type I PLP-dependent aspartate aminotransferase-like (Major domain)"/>
    <property type="match status" value="1"/>
</dbReference>
<dbReference type="InterPro" id="IPR036390">
    <property type="entry name" value="WH_DNA-bd_sf"/>
</dbReference>
<dbReference type="InterPro" id="IPR036388">
    <property type="entry name" value="WH-like_DNA-bd_sf"/>
</dbReference>
<feature type="domain" description="HTH gntR-type" evidence="6">
    <location>
        <begin position="16"/>
        <end position="84"/>
    </location>
</feature>
<keyword evidence="3" id="KW-0805">Transcription regulation</keyword>
<dbReference type="SUPFAM" id="SSF53383">
    <property type="entry name" value="PLP-dependent transferases"/>
    <property type="match status" value="1"/>
</dbReference>
<dbReference type="InterPro" id="IPR051446">
    <property type="entry name" value="HTH_trans_reg/aminotransferase"/>
</dbReference>
<dbReference type="SUPFAM" id="SSF46785">
    <property type="entry name" value="Winged helix' DNA-binding domain"/>
    <property type="match status" value="1"/>
</dbReference>
<keyword evidence="2" id="KW-0663">Pyridoxal phosphate</keyword>
<dbReference type="EMBL" id="JACYFC010000004">
    <property type="protein sequence ID" value="MBD5771897.1"/>
    <property type="molecule type" value="Genomic_DNA"/>
</dbReference>
<dbReference type="PANTHER" id="PTHR46577">
    <property type="entry name" value="HTH-TYPE TRANSCRIPTIONAL REGULATORY PROTEIN GABR"/>
    <property type="match status" value="1"/>
</dbReference>
<evidence type="ECO:0000313" key="7">
    <source>
        <dbReference type="EMBL" id="MBD5771897.1"/>
    </source>
</evidence>
<accession>A0ABR8P0T0</accession>
<dbReference type="Gene3D" id="3.90.1150.10">
    <property type="entry name" value="Aspartate Aminotransferase, domain 1"/>
    <property type="match status" value="1"/>
</dbReference>
<dbReference type="RefSeq" id="WP_191595290.1">
    <property type="nucleotide sequence ID" value="NZ_JACYFC010000004.1"/>
</dbReference>
<dbReference type="CDD" id="cd07377">
    <property type="entry name" value="WHTH_GntR"/>
    <property type="match status" value="1"/>
</dbReference>
<dbReference type="PANTHER" id="PTHR46577:SF1">
    <property type="entry name" value="HTH-TYPE TRANSCRIPTIONAL REGULATORY PROTEIN GABR"/>
    <property type="match status" value="1"/>
</dbReference>
<dbReference type="Pfam" id="PF00155">
    <property type="entry name" value="Aminotran_1_2"/>
    <property type="match status" value="1"/>
</dbReference>
<reference evidence="7 8" key="1">
    <citation type="submission" date="2020-09" db="EMBL/GenBank/DDBJ databases">
        <title>Marinomonas sp. nov., isolated from the cysticercosis algae of Qingdao, China.</title>
        <authorList>
            <person name="Sun X."/>
        </authorList>
    </citation>
    <scope>NUCLEOTIDE SEQUENCE [LARGE SCALE GENOMIC DNA]</scope>
    <source>
        <strain evidence="7 8">SM2066</strain>
    </source>
</reference>
<protein>
    <submittedName>
        <fullName evidence="7">PLP-dependent aminotransferase family protein</fullName>
    </submittedName>
</protein>
<comment type="similarity">
    <text evidence="1">In the C-terminal section; belongs to the class-I pyridoxal-phosphate-dependent aminotransferase family.</text>
</comment>
<dbReference type="SMART" id="SM00345">
    <property type="entry name" value="HTH_GNTR"/>
    <property type="match status" value="1"/>
</dbReference>
<comment type="caution">
    <text evidence="7">The sequence shown here is derived from an EMBL/GenBank/DDBJ whole genome shotgun (WGS) entry which is preliminary data.</text>
</comment>
<proteinExistence type="inferred from homology"/>
<evidence type="ECO:0000256" key="3">
    <source>
        <dbReference type="ARBA" id="ARBA00023015"/>
    </source>
</evidence>
<gene>
    <name evidence="7" type="ORF">IF202_12655</name>
</gene>
<dbReference type="InterPro" id="IPR000524">
    <property type="entry name" value="Tscrpt_reg_HTH_GntR"/>
</dbReference>
<dbReference type="InterPro" id="IPR015424">
    <property type="entry name" value="PyrdxlP-dep_Trfase"/>
</dbReference>
<dbReference type="PROSITE" id="PS50949">
    <property type="entry name" value="HTH_GNTR"/>
    <property type="match status" value="1"/>
</dbReference>
<sequence>MMTIYLLSWIQFIAPKNRYKTIVDIYAANIRSGQLAAGERLPTHRELAKKESIALVTASRVYLELEEMGLISGEIGRGTFVREIGLPFGHGIDQIATSTDMMDLSFNYPTLPNQTDLLRNSLRKLASSGDLESLLRYQPHAGRRHERTIIAKHLLKRGLNVDAEQISIVSGAQHGLACTAIALLNPGDVVAVDALTYPGFKVVAEAHHLEIVPIPMTEQGPDLDALLNLCQTRNIRAVYTMPTLHNPMGWVMCMEQREKLASIAKKQNLIIIEDAAYAYLAENPPPPIASLATDNTIYVSGFSKNIATGLRIGFVVTPLKWLSNIERSIRATTWNTPALITAITCSWIEDGTVDLLEKEKHEDAKKRQAIAREIFKESPHISHASSYFLWLPLPEEVRADKIVLALAKLHISISTAEPFSTSEHFPQAIRLALGSVELQQLAPTLKIVKQVIDLHSDY</sequence>
<evidence type="ECO:0000313" key="8">
    <source>
        <dbReference type="Proteomes" id="UP000604161"/>
    </source>
</evidence>
<dbReference type="InterPro" id="IPR015421">
    <property type="entry name" value="PyrdxlP-dep_Trfase_major"/>
</dbReference>
<dbReference type="InterPro" id="IPR015422">
    <property type="entry name" value="PyrdxlP-dep_Trfase_small"/>
</dbReference>
<organism evidence="7 8">
    <name type="scientific">Marinomonas colpomeniae</name>
    <dbReference type="NCBI Taxonomy" id="2774408"/>
    <lineage>
        <taxon>Bacteria</taxon>
        <taxon>Pseudomonadati</taxon>
        <taxon>Pseudomonadota</taxon>
        <taxon>Gammaproteobacteria</taxon>
        <taxon>Oceanospirillales</taxon>
        <taxon>Oceanospirillaceae</taxon>
        <taxon>Marinomonas</taxon>
    </lineage>
</organism>
<evidence type="ECO:0000256" key="1">
    <source>
        <dbReference type="ARBA" id="ARBA00005384"/>
    </source>
</evidence>
<dbReference type="Gene3D" id="1.10.10.10">
    <property type="entry name" value="Winged helix-like DNA-binding domain superfamily/Winged helix DNA-binding domain"/>
    <property type="match status" value="1"/>
</dbReference>
<evidence type="ECO:0000256" key="4">
    <source>
        <dbReference type="ARBA" id="ARBA00023125"/>
    </source>
</evidence>
<dbReference type="Pfam" id="PF00392">
    <property type="entry name" value="GntR"/>
    <property type="match status" value="1"/>
</dbReference>
<keyword evidence="8" id="KW-1185">Reference proteome</keyword>
<dbReference type="CDD" id="cd00609">
    <property type="entry name" value="AAT_like"/>
    <property type="match status" value="1"/>
</dbReference>
<keyword evidence="7" id="KW-0808">Transferase</keyword>
<evidence type="ECO:0000256" key="5">
    <source>
        <dbReference type="ARBA" id="ARBA00023163"/>
    </source>
</evidence>
<evidence type="ECO:0000256" key="2">
    <source>
        <dbReference type="ARBA" id="ARBA00022898"/>
    </source>
</evidence>
<evidence type="ECO:0000259" key="6">
    <source>
        <dbReference type="PROSITE" id="PS50949"/>
    </source>
</evidence>
<keyword evidence="4" id="KW-0238">DNA-binding</keyword>